<keyword evidence="1" id="KW-0472">Membrane</keyword>
<evidence type="ECO:0000313" key="4">
    <source>
        <dbReference type="Proteomes" id="UP001217178"/>
    </source>
</evidence>
<name>A0ABT5LEF1_9GAMM</name>
<feature type="transmembrane region" description="Helical" evidence="1">
    <location>
        <begin position="178"/>
        <end position="197"/>
    </location>
</feature>
<keyword evidence="1" id="KW-0812">Transmembrane</keyword>
<feature type="transmembrane region" description="Helical" evidence="1">
    <location>
        <begin position="142"/>
        <end position="166"/>
    </location>
</feature>
<evidence type="ECO:0000259" key="2">
    <source>
        <dbReference type="Pfam" id="PF02517"/>
    </source>
</evidence>
<gene>
    <name evidence="3" type="ORF">PSI23_02875</name>
</gene>
<dbReference type="Proteomes" id="UP001217178">
    <property type="component" value="Unassembled WGS sequence"/>
</dbReference>
<comment type="caution">
    <text evidence="3">The sequence shown here is derived from an EMBL/GenBank/DDBJ whole genome shotgun (WGS) entry which is preliminary data.</text>
</comment>
<evidence type="ECO:0000313" key="3">
    <source>
        <dbReference type="EMBL" id="MDC9588284.1"/>
    </source>
</evidence>
<accession>A0ABT5LEF1</accession>
<organism evidence="3 4">
    <name type="scientific">Xenorhabdus yunnanensis</name>
    <dbReference type="NCBI Taxonomy" id="3025878"/>
    <lineage>
        <taxon>Bacteria</taxon>
        <taxon>Pseudomonadati</taxon>
        <taxon>Pseudomonadota</taxon>
        <taxon>Gammaproteobacteria</taxon>
        <taxon>Enterobacterales</taxon>
        <taxon>Morganellaceae</taxon>
        <taxon>Xenorhabdus</taxon>
    </lineage>
</organism>
<keyword evidence="3" id="KW-0378">Hydrolase</keyword>
<dbReference type="EMBL" id="JAQRFI010000004">
    <property type="protein sequence ID" value="MDC9588284.1"/>
    <property type="molecule type" value="Genomic_DNA"/>
</dbReference>
<feature type="transmembrane region" description="Helical" evidence="1">
    <location>
        <begin position="289"/>
        <end position="311"/>
    </location>
</feature>
<keyword evidence="3" id="KW-0482">Metalloprotease</keyword>
<dbReference type="RefSeq" id="WP_273553658.1">
    <property type="nucleotide sequence ID" value="NZ_JAQRFI010000004.1"/>
</dbReference>
<reference evidence="3 4" key="1">
    <citation type="submission" date="2023-02" db="EMBL/GenBank/DDBJ databases">
        <title>Entomopathogenic bacteria.</title>
        <authorList>
            <person name="Machado R.A."/>
        </authorList>
    </citation>
    <scope>NUCLEOTIDE SEQUENCE [LARGE SCALE GENOMIC DNA]</scope>
    <source>
        <strain evidence="3 4">XENO-10</strain>
    </source>
</reference>
<dbReference type="InterPro" id="IPR003675">
    <property type="entry name" value="Rce1/LyrA-like_dom"/>
</dbReference>
<proteinExistence type="predicted"/>
<feature type="transmembrane region" description="Helical" evidence="1">
    <location>
        <begin position="100"/>
        <end position="121"/>
    </location>
</feature>
<keyword evidence="1" id="KW-1133">Transmembrane helix</keyword>
<keyword evidence="4" id="KW-1185">Reference proteome</keyword>
<feature type="transmembrane region" description="Helical" evidence="1">
    <location>
        <begin position="236"/>
        <end position="256"/>
    </location>
</feature>
<protein>
    <submittedName>
        <fullName evidence="3">CPBP family intramembrane metalloprotease</fullName>
    </submittedName>
</protein>
<sequence>MKEITNDNNVSLLKLPIKSLLKKRSCLGTNYFRAAKMSSNYRWWRPIAELLIFFLVAGLLLVLWTVLGMLINPQMVISDYMSDFLGIDNSFDHISPRKPLNFIISMMTIILLIPAVMVAVRTVGKRSFKTVLSVTGRFRTRLFLRAVAVIALFFIILDAIAIIFVFDSYPASELKVDILSLGALLLVLIFIPLQAASEEIFFRGFLSQFFGAWTPYVAVPILFSLPFFTFSHNYNSLGLIEISIFAVCLGILAWITGGLEIPIAFHMVNNIVVFLPYCFGIVPPNPKDISISHFVIGSAMIIIITLVIVFYPKIVGVLNWRNVTRSVN</sequence>
<feature type="transmembrane region" description="Helical" evidence="1">
    <location>
        <begin position="209"/>
        <end position="230"/>
    </location>
</feature>
<evidence type="ECO:0000256" key="1">
    <source>
        <dbReference type="SAM" id="Phobius"/>
    </source>
</evidence>
<keyword evidence="3" id="KW-0645">Protease</keyword>
<feature type="transmembrane region" description="Helical" evidence="1">
    <location>
        <begin position="263"/>
        <end position="283"/>
    </location>
</feature>
<dbReference type="GO" id="GO:0008237">
    <property type="term" value="F:metallopeptidase activity"/>
    <property type="evidence" value="ECO:0007669"/>
    <property type="project" value="UniProtKB-KW"/>
</dbReference>
<feature type="transmembrane region" description="Helical" evidence="1">
    <location>
        <begin position="47"/>
        <end position="71"/>
    </location>
</feature>
<dbReference type="Pfam" id="PF02517">
    <property type="entry name" value="Rce1-like"/>
    <property type="match status" value="1"/>
</dbReference>
<feature type="domain" description="CAAX prenyl protease 2/Lysostaphin resistance protein A-like" evidence="2">
    <location>
        <begin position="183"/>
        <end position="272"/>
    </location>
</feature>